<evidence type="ECO:0000256" key="1">
    <source>
        <dbReference type="SAM" id="MobiDB-lite"/>
    </source>
</evidence>
<organism evidence="2 3">
    <name type="scientific">Cirrhinus molitorella</name>
    <name type="common">mud carp</name>
    <dbReference type="NCBI Taxonomy" id="172907"/>
    <lineage>
        <taxon>Eukaryota</taxon>
        <taxon>Metazoa</taxon>
        <taxon>Chordata</taxon>
        <taxon>Craniata</taxon>
        <taxon>Vertebrata</taxon>
        <taxon>Euteleostomi</taxon>
        <taxon>Actinopterygii</taxon>
        <taxon>Neopterygii</taxon>
        <taxon>Teleostei</taxon>
        <taxon>Ostariophysi</taxon>
        <taxon>Cypriniformes</taxon>
        <taxon>Cyprinidae</taxon>
        <taxon>Labeoninae</taxon>
        <taxon>Labeonini</taxon>
        <taxon>Cirrhinus</taxon>
    </lineage>
</organism>
<dbReference type="EMBL" id="JAUYZG010000018">
    <property type="protein sequence ID" value="KAK2880797.1"/>
    <property type="molecule type" value="Genomic_DNA"/>
</dbReference>
<keyword evidence="3" id="KW-1185">Reference proteome</keyword>
<protein>
    <submittedName>
        <fullName evidence="2">Uncharacterized protein</fullName>
    </submittedName>
</protein>
<evidence type="ECO:0000313" key="3">
    <source>
        <dbReference type="Proteomes" id="UP001187343"/>
    </source>
</evidence>
<evidence type="ECO:0000313" key="2">
    <source>
        <dbReference type="EMBL" id="KAK2880797.1"/>
    </source>
</evidence>
<name>A0AA88TFS2_9TELE</name>
<comment type="caution">
    <text evidence="2">The sequence shown here is derived from an EMBL/GenBank/DDBJ whole genome shotgun (WGS) entry which is preliminary data.</text>
</comment>
<feature type="compositionally biased region" description="Basic and acidic residues" evidence="1">
    <location>
        <begin position="43"/>
        <end position="55"/>
    </location>
</feature>
<dbReference type="Proteomes" id="UP001187343">
    <property type="component" value="Unassembled WGS sequence"/>
</dbReference>
<gene>
    <name evidence="2" type="ORF">Q8A67_018065</name>
</gene>
<feature type="region of interest" description="Disordered" evidence="1">
    <location>
        <begin position="27"/>
        <end position="69"/>
    </location>
</feature>
<proteinExistence type="predicted"/>
<dbReference type="AlphaFoldDB" id="A0AA88TFS2"/>
<reference evidence="2" key="1">
    <citation type="submission" date="2023-08" db="EMBL/GenBank/DDBJ databases">
        <title>Chromosome-level Genome Assembly of mud carp (Cirrhinus molitorella).</title>
        <authorList>
            <person name="Liu H."/>
        </authorList>
    </citation>
    <scope>NUCLEOTIDE SEQUENCE</scope>
    <source>
        <strain evidence="2">Prfri</strain>
        <tissue evidence="2">Muscle</tissue>
    </source>
</reference>
<accession>A0AA88TFS2</accession>
<sequence>MWFPLRLSGVNALSKCQNKLLLFPDHAVGEPPTSSPWQPLVSHPKEKGEEEEKKRAFMPLTPSLPCAHT</sequence>